<feature type="region of interest" description="Disordered" evidence="5">
    <location>
        <begin position="588"/>
        <end position="648"/>
    </location>
</feature>
<evidence type="ECO:0000256" key="5">
    <source>
        <dbReference type="SAM" id="MobiDB-lite"/>
    </source>
</evidence>
<feature type="compositionally biased region" description="Low complexity" evidence="5">
    <location>
        <begin position="603"/>
        <end position="616"/>
    </location>
</feature>
<dbReference type="STRING" id="4829.A0A168M9W8"/>
<name>A0A168M9W8_ABSGL</name>
<keyword evidence="9" id="KW-1185">Reference proteome</keyword>
<feature type="domain" description="LIM zinc-binding" evidence="6">
    <location>
        <begin position="36"/>
        <end position="104"/>
    </location>
</feature>
<dbReference type="AlphaFoldDB" id="A0A168M9W8"/>
<evidence type="ECO:0008006" key="10">
    <source>
        <dbReference type="Google" id="ProtNLM"/>
    </source>
</evidence>
<feature type="domain" description="Rho-GAP" evidence="7">
    <location>
        <begin position="902"/>
        <end position="1121"/>
    </location>
</feature>
<dbReference type="CDD" id="cd08368">
    <property type="entry name" value="LIM"/>
    <property type="match status" value="1"/>
</dbReference>
<dbReference type="Gene3D" id="2.10.110.10">
    <property type="entry name" value="Cysteine Rich Protein"/>
    <property type="match status" value="2"/>
</dbReference>
<keyword evidence="2 4" id="KW-0479">Metal-binding</keyword>
<gene>
    <name evidence="8" type="primary">ABSGL_03705.1 scaffold 4609</name>
</gene>
<evidence type="ECO:0000313" key="8">
    <source>
        <dbReference type="EMBL" id="SAL98178.1"/>
    </source>
</evidence>
<dbReference type="Proteomes" id="UP000078561">
    <property type="component" value="Unassembled WGS sequence"/>
</dbReference>
<dbReference type="PROSITE" id="PS00478">
    <property type="entry name" value="LIM_DOMAIN_1"/>
    <property type="match status" value="1"/>
</dbReference>
<dbReference type="GO" id="GO:0051056">
    <property type="term" value="P:regulation of small GTPase mediated signal transduction"/>
    <property type="evidence" value="ECO:0007669"/>
    <property type="project" value="TreeGrafter"/>
</dbReference>
<organism evidence="8">
    <name type="scientific">Absidia glauca</name>
    <name type="common">Pin mould</name>
    <dbReference type="NCBI Taxonomy" id="4829"/>
    <lineage>
        <taxon>Eukaryota</taxon>
        <taxon>Fungi</taxon>
        <taxon>Fungi incertae sedis</taxon>
        <taxon>Mucoromycota</taxon>
        <taxon>Mucoromycotina</taxon>
        <taxon>Mucoromycetes</taxon>
        <taxon>Mucorales</taxon>
        <taxon>Cunninghamellaceae</taxon>
        <taxon>Absidia</taxon>
    </lineage>
</organism>
<accession>A0A168M9W8</accession>
<evidence type="ECO:0000256" key="2">
    <source>
        <dbReference type="ARBA" id="ARBA00022723"/>
    </source>
</evidence>
<dbReference type="SMART" id="SM00324">
    <property type="entry name" value="RhoGAP"/>
    <property type="match status" value="1"/>
</dbReference>
<feature type="domain" description="LIM zinc-binding" evidence="6">
    <location>
        <begin position="418"/>
        <end position="486"/>
    </location>
</feature>
<keyword evidence="4" id="KW-0440">LIM domain</keyword>
<dbReference type="InParanoid" id="A0A168M9W8"/>
<dbReference type="InterPro" id="IPR000198">
    <property type="entry name" value="RhoGAP_dom"/>
</dbReference>
<dbReference type="InterPro" id="IPR001781">
    <property type="entry name" value="Znf_LIM"/>
</dbReference>
<dbReference type="GO" id="GO:0005737">
    <property type="term" value="C:cytoplasm"/>
    <property type="evidence" value="ECO:0007669"/>
    <property type="project" value="TreeGrafter"/>
</dbReference>
<reference evidence="8" key="1">
    <citation type="submission" date="2016-04" db="EMBL/GenBank/DDBJ databases">
        <authorList>
            <person name="Evans L.H."/>
            <person name="Alamgir A."/>
            <person name="Owens N."/>
            <person name="Weber N.D."/>
            <person name="Virtaneva K."/>
            <person name="Barbian K."/>
            <person name="Babar A."/>
            <person name="Rosenke K."/>
        </authorList>
    </citation>
    <scope>NUCLEOTIDE SEQUENCE [LARGE SCALE GENOMIC DNA]</scope>
    <source>
        <strain evidence="8">CBS 101.48</strain>
    </source>
</reference>
<feature type="compositionally biased region" description="Low complexity" evidence="5">
    <location>
        <begin position="639"/>
        <end position="648"/>
    </location>
</feature>
<dbReference type="OMA" id="AGRYWFK"/>
<dbReference type="SMART" id="SM00132">
    <property type="entry name" value="LIM"/>
    <property type="match status" value="2"/>
</dbReference>
<evidence type="ECO:0000259" key="6">
    <source>
        <dbReference type="PROSITE" id="PS50023"/>
    </source>
</evidence>
<protein>
    <recommendedName>
        <fullName evidence="10">Rho-GAP domain-containing protein</fullName>
    </recommendedName>
</protein>
<dbReference type="Pfam" id="PF00620">
    <property type="entry name" value="RhoGAP"/>
    <property type="match status" value="1"/>
</dbReference>
<dbReference type="Gene3D" id="1.10.555.10">
    <property type="entry name" value="Rho GTPase activation protein"/>
    <property type="match status" value="1"/>
</dbReference>
<keyword evidence="3 4" id="KW-0862">Zinc</keyword>
<dbReference type="PANTHER" id="PTHR14963:SF7">
    <property type="entry name" value="RHO GTPASE-ACTIVATING PROTEIN 19"/>
    <property type="match status" value="1"/>
</dbReference>
<evidence type="ECO:0000259" key="7">
    <source>
        <dbReference type="PROSITE" id="PS50238"/>
    </source>
</evidence>
<dbReference type="OrthoDB" id="20689at2759"/>
<proteinExistence type="predicted"/>
<dbReference type="InterPro" id="IPR008936">
    <property type="entry name" value="Rho_GTPase_activation_prot"/>
</dbReference>
<dbReference type="PANTHER" id="PTHR14963">
    <property type="entry name" value="RHO GTPASE ACTIVATING PROTEIN 18,19-RELATED"/>
    <property type="match status" value="1"/>
</dbReference>
<evidence type="ECO:0000256" key="4">
    <source>
        <dbReference type="PROSITE-ProRule" id="PRU00125"/>
    </source>
</evidence>
<evidence type="ECO:0000256" key="3">
    <source>
        <dbReference type="ARBA" id="ARBA00022833"/>
    </source>
</evidence>
<dbReference type="GO" id="GO:0005096">
    <property type="term" value="F:GTPase activator activity"/>
    <property type="evidence" value="ECO:0007669"/>
    <property type="project" value="UniProtKB-KW"/>
</dbReference>
<dbReference type="PROSITE" id="PS50238">
    <property type="entry name" value="RHOGAP"/>
    <property type="match status" value="1"/>
</dbReference>
<dbReference type="GO" id="GO:0046872">
    <property type="term" value="F:metal ion binding"/>
    <property type="evidence" value="ECO:0007669"/>
    <property type="project" value="UniProtKB-KW"/>
</dbReference>
<evidence type="ECO:0000256" key="1">
    <source>
        <dbReference type="ARBA" id="ARBA00022468"/>
    </source>
</evidence>
<evidence type="ECO:0000313" key="9">
    <source>
        <dbReference type="Proteomes" id="UP000078561"/>
    </source>
</evidence>
<keyword evidence="1" id="KW-0343">GTPase activation</keyword>
<dbReference type="Pfam" id="PF00412">
    <property type="entry name" value="LIM"/>
    <property type="match status" value="2"/>
</dbReference>
<dbReference type="PROSITE" id="PS50023">
    <property type="entry name" value="LIM_DOMAIN_2"/>
    <property type="match status" value="2"/>
</dbReference>
<dbReference type="EMBL" id="LT552047">
    <property type="protein sequence ID" value="SAL98178.1"/>
    <property type="molecule type" value="Genomic_DNA"/>
</dbReference>
<dbReference type="GO" id="GO:0007165">
    <property type="term" value="P:signal transduction"/>
    <property type="evidence" value="ECO:0007669"/>
    <property type="project" value="InterPro"/>
</dbReference>
<dbReference type="SUPFAM" id="SSF48350">
    <property type="entry name" value="GTPase activation domain, GAP"/>
    <property type="match status" value="1"/>
</dbReference>
<dbReference type="SUPFAM" id="SSF57716">
    <property type="entry name" value="Glucocorticoid receptor-like (DNA-binding domain)"/>
    <property type="match status" value="1"/>
</dbReference>
<sequence>MDQLTCIPAQHDSTRTPFQLANGLEPTTTNNNERTRACRSCQQPCSDSSVIRALGEVYHYDCFTCEDCHILVVDKFYALNTNQDPSKFKIVCENHYCYAQVGGTLCPQCRLPLIKPLTPTHPTHLGQQCHCQSSCPDCTTISRNEACYEYGGKVYCLLHFSGIKEIQCFGCHQAILKKFVDHKSYPGKIWHPECYMIYKFWNVRLADTQDNKMTGQLEDIHAAMDRKVNRIWTDLSSFEESSATCISDMLLLVAAGAYVEGFRMACQFVMHLQVLFGALDDIQHQMIVHHKDFPCGKEAKLVCSQVIRFFKLLAQPDKKMETDSGVTQELLSLVASLAQTLKTLIRIGLTEALNLERNCHVTDAISRFLDSLLELDRKRVWIGGRYWFKEEPFPKLSLESSSSSIDHKDTALGPPAWDQCYSCHQSIDSDCYQHANHEQWHPSCFLCSACHAPLLTDLTLVQLSINSASETKSLFCNSCAATPPHNNTKPSPFVHLSQLQHYLYLLKLALTELSVTMNSSSAMIFSKNSTLYDQATLKKTDHQTSLPPVTFLPVSKEHQRQNQHTPFFGSVNLSTIKRAKSTHLDRINEHPQGGQLAPANKFTPSTAASVTSATPPKRSLTQYEPNKRPAPHHPNSVQIAASSSSSISSSTPTALAILPWQTDDSPKNQRSFKSPLSAPLMGGKNTNVFSATRRASTNAIQKMGSIRRALSQKRDTDGGSIYSLFDRRQSQKQHHFESTSTPQHLRITTIDPPLQSSAISFQSASSLDSPLATSPLSLATHDPLSPPHHHLLSLSPKQYVVIRSIAARSIASFAPDLFTREEWMLLVQYRKQSLWGKLKTRIRSPSPSSSTGSIQQQQHHQKVFGVSLGMLNSTAYRSPQQAILLDRYHDMHEFHDSDTDPIDMDGAMENQFATQWMVSCFESPHCKVPLFVQHCILVLLQRDLSVEGIFRKNGNIRELKQIEEVIDKDASIDNTITTDLLVKQTSIQLAALLKRYLRELPEPLLTFKLYPVFVAAAGLKTEEETKAMLHLACCMLPKENRDTMQVVFGFFQHVSTFKDINKMGVYNMARVMAPSVLHGRIISNQELPPTTITNSSILTDRTPNDEIKVVEMLIRHHDQFGKVN</sequence>